<feature type="region of interest" description="Disordered" evidence="1">
    <location>
        <begin position="1"/>
        <end position="25"/>
    </location>
</feature>
<gene>
    <name evidence="2" type="primary">ZNF585A</name>
</gene>
<evidence type="ECO:0000313" key="3">
    <source>
        <dbReference type="Proteomes" id="UP000233220"/>
    </source>
</evidence>
<keyword evidence="3" id="KW-1185">Reference proteome</keyword>
<organism evidence="2 3">
    <name type="scientific">Saimiri boliviensis boliviensis</name>
    <name type="common">Bolivian squirrel monkey</name>
    <dbReference type="NCBI Taxonomy" id="39432"/>
    <lineage>
        <taxon>Eukaryota</taxon>
        <taxon>Metazoa</taxon>
        <taxon>Chordata</taxon>
        <taxon>Craniata</taxon>
        <taxon>Vertebrata</taxon>
        <taxon>Euteleostomi</taxon>
        <taxon>Mammalia</taxon>
        <taxon>Eutheria</taxon>
        <taxon>Euarchontoglires</taxon>
        <taxon>Primates</taxon>
        <taxon>Haplorrhini</taxon>
        <taxon>Platyrrhini</taxon>
        <taxon>Cebidae</taxon>
        <taxon>Saimiriinae</taxon>
        <taxon>Saimiri</taxon>
    </lineage>
</organism>
<reference evidence="2" key="2">
    <citation type="submission" date="2025-09" db="UniProtKB">
        <authorList>
            <consortium name="Ensembl"/>
        </authorList>
    </citation>
    <scope>IDENTIFICATION</scope>
</reference>
<dbReference type="AlphaFoldDB" id="A0A2K6TWR6"/>
<dbReference type="Ensembl" id="ENSSBOT00000040965.1">
    <property type="protein sequence ID" value="ENSSBOP00000024106.1"/>
    <property type="gene ID" value="ENSSBOG00000028534.1"/>
</dbReference>
<protein>
    <submittedName>
        <fullName evidence="2">Zinc finger protein 585A</fullName>
    </submittedName>
</protein>
<reference evidence="2" key="1">
    <citation type="submission" date="2025-08" db="UniProtKB">
        <authorList>
            <consortium name="Ensembl"/>
        </authorList>
    </citation>
    <scope>IDENTIFICATION</scope>
</reference>
<name>A0A2K6TWR6_SAIBB</name>
<dbReference type="Proteomes" id="UP000233220">
    <property type="component" value="Unplaced"/>
</dbReference>
<feature type="compositionally biased region" description="Basic and acidic residues" evidence="1">
    <location>
        <begin position="16"/>
        <end position="25"/>
    </location>
</feature>
<dbReference type="GeneTree" id="ENSGT00940000161781"/>
<feature type="compositionally biased region" description="Polar residues" evidence="1">
    <location>
        <begin position="1"/>
        <end position="10"/>
    </location>
</feature>
<proteinExistence type="predicted"/>
<accession>A0A2K6TWR6</accession>
<evidence type="ECO:0000256" key="1">
    <source>
        <dbReference type="SAM" id="MobiDB-lite"/>
    </source>
</evidence>
<sequence length="25" mass="2723">MPTSWTSPQKSPALALEDHGSSYEC</sequence>
<evidence type="ECO:0000313" key="2">
    <source>
        <dbReference type="Ensembl" id="ENSSBOP00000024106.1"/>
    </source>
</evidence>